<dbReference type="InterPro" id="IPR023753">
    <property type="entry name" value="FAD/NAD-binding_dom"/>
</dbReference>
<evidence type="ECO:0000313" key="6">
    <source>
        <dbReference type="EMBL" id="GAQ78853.1"/>
    </source>
</evidence>
<evidence type="ECO:0000313" key="7">
    <source>
        <dbReference type="Proteomes" id="UP000054558"/>
    </source>
</evidence>
<feature type="domain" description="FAD/NAD(P)-binding" evidence="5">
    <location>
        <begin position="5"/>
        <end position="280"/>
    </location>
</feature>
<dbReference type="Gene3D" id="3.50.50.100">
    <property type="match status" value="1"/>
</dbReference>
<evidence type="ECO:0000256" key="1">
    <source>
        <dbReference type="ARBA" id="ARBA00006442"/>
    </source>
</evidence>
<dbReference type="OrthoDB" id="202203at2759"/>
<dbReference type="Pfam" id="PF07992">
    <property type="entry name" value="Pyr_redox_2"/>
    <property type="match status" value="1"/>
</dbReference>
<dbReference type="InterPro" id="IPR036188">
    <property type="entry name" value="FAD/NAD-bd_sf"/>
</dbReference>
<evidence type="ECO:0000256" key="2">
    <source>
        <dbReference type="ARBA" id="ARBA00022630"/>
    </source>
</evidence>
<dbReference type="OMA" id="PIPFKQS"/>
<dbReference type="SUPFAM" id="SSF51905">
    <property type="entry name" value="FAD/NAD(P)-binding domain"/>
    <property type="match status" value="1"/>
</dbReference>
<dbReference type="PANTHER" id="PTHR43735">
    <property type="entry name" value="APOPTOSIS-INDUCING FACTOR 1"/>
    <property type="match status" value="1"/>
</dbReference>
<reference evidence="6 7" key="1">
    <citation type="journal article" date="2014" name="Nat. Commun.">
        <title>Klebsormidium flaccidum genome reveals primary factors for plant terrestrial adaptation.</title>
        <authorList>
            <person name="Hori K."/>
            <person name="Maruyama F."/>
            <person name="Fujisawa T."/>
            <person name="Togashi T."/>
            <person name="Yamamoto N."/>
            <person name="Seo M."/>
            <person name="Sato S."/>
            <person name="Yamada T."/>
            <person name="Mori H."/>
            <person name="Tajima N."/>
            <person name="Moriyama T."/>
            <person name="Ikeuchi M."/>
            <person name="Watanabe M."/>
            <person name="Wada H."/>
            <person name="Kobayashi K."/>
            <person name="Saito M."/>
            <person name="Masuda T."/>
            <person name="Sasaki-Sekimoto Y."/>
            <person name="Mashiguchi K."/>
            <person name="Awai K."/>
            <person name="Shimojima M."/>
            <person name="Masuda S."/>
            <person name="Iwai M."/>
            <person name="Nobusawa T."/>
            <person name="Narise T."/>
            <person name="Kondo S."/>
            <person name="Saito H."/>
            <person name="Sato R."/>
            <person name="Murakawa M."/>
            <person name="Ihara Y."/>
            <person name="Oshima-Yamada Y."/>
            <person name="Ohtaka K."/>
            <person name="Satoh M."/>
            <person name="Sonobe K."/>
            <person name="Ishii M."/>
            <person name="Ohtani R."/>
            <person name="Kanamori-Sato M."/>
            <person name="Honoki R."/>
            <person name="Miyazaki D."/>
            <person name="Mochizuki H."/>
            <person name="Umetsu J."/>
            <person name="Higashi K."/>
            <person name="Shibata D."/>
            <person name="Kamiya Y."/>
            <person name="Sato N."/>
            <person name="Nakamura Y."/>
            <person name="Tabata S."/>
            <person name="Ida S."/>
            <person name="Kurokawa K."/>
            <person name="Ohta H."/>
        </authorList>
    </citation>
    <scope>NUCLEOTIDE SEQUENCE [LARGE SCALE GENOMIC DNA]</scope>
    <source>
        <strain evidence="6 7">NIES-2285</strain>
    </source>
</reference>
<protein>
    <recommendedName>
        <fullName evidence="5">FAD/NAD(P)-binding domain-containing protein</fullName>
    </recommendedName>
</protein>
<dbReference type="PRINTS" id="PR00368">
    <property type="entry name" value="FADPNR"/>
</dbReference>
<dbReference type="GO" id="GO:0050660">
    <property type="term" value="F:flavin adenine dinucleotide binding"/>
    <property type="evidence" value="ECO:0000318"/>
    <property type="project" value="GO_Central"/>
</dbReference>
<dbReference type="GO" id="GO:0004174">
    <property type="term" value="F:electron-transferring-flavoprotein dehydrogenase activity"/>
    <property type="evidence" value="ECO:0000318"/>
    <property type="project" value="GO_Central"/>
</dbReference>
<name>A0A1Y1HLJ5_KLENI</name>
<dbReference type="AlphaFoldDB" id="A0A1Y1HLJ5"/>
<dbReference type="Proteomes" id="UP000054558">
    <property type="component" value="Unassembled WGS sequence"/>
</dbReference>
<dbReference type="GO" id="GO:0005737">
    <property type="term" value="C:cytoplasm"/>
    <property type="evidence" value="ECO:0000318"/>
    <property type="project" value="GO_Central"/>
</dbReference>
<keyword evidence="7" id="KW-1185">Reference proteome</keyword>
<evidence type="ECO:0000259" key="5">
    <source>
        <dbReference type="Pfam" id="PF07992"/>
    </source>
</evidence>
<dbReference type="STRING" id="105231.A0A1Y1HLJ5"/>
<gene>
    <name evidence="6" type="ORF">KFL_000200050</name>
</gene>
<comment type="similarity">
    <text evidence="1">Belongs to the FAD-dependent oxidoreductase family.</text>
</comment>
<proteinExistence type="inferred from homology"/>
<keyword evidence="4" id="KW-0560">Oxidoreductase</keyword>
<dbReference type="EMBL" id="DF236969">
    <property type="protein sequence ID" value="GAQ78853.1"/>
    <property type="molecule type" value="Genomic_DNA"/>
</dbReference>
<dbReference type="PANTHER" id="PTHR43735:SF3">
    <property type="entry name" value="FERROPTOSIS SUPPRESSOR PROTEIN 1"/>
    <property type="match status" value="1"/>
</dbReference>
<keyword evidence="2" id="KW-0285">Flavoprotein</keyword>
<evidence type="ECO:0000256" key="4">
    <source>
        <dbReference type="ARBA" id="ARBA00023002"/>
    </source>
</evidence>
<sequence length="354" mass="38290">MTAPRVVIIGGGLGGAAAAKKLESTYDVTLIDEKEFFEYLIGSVRFFVDENAITQGTFLHSEYLKRTKLVVGRAETVAPTHVETDSGERIPFDFLIVSSGSSFAGTPKTLEEKRQWYREQYEGIKAADSVLIAGGGPTGVEIAAEIITSYPDKKLTLVHAGERLVPFMNEKASAKAKDFLVKRGATVLLNDKVNLSNTSTREFRTTSGYAITADYTLAATRARFDSAFMRAHFATALNAEGRVKVEPSLLVEGTRNIFAIGDVTALPEAKQGYYLTAHIATVAANLQTLAKNAAATRLKSYKAQTTTAVALVSLGRKDGIMQTPLLTFSGWVPASLKSKTLFLDKARKDFGLAS</sequence>
<keyword evidence="3" id="KW-0274">FAD</keyword>
<organism evidence="6 7">
    <name type="scientific">Klebsormidium nitens</name>
    <name type="common">Green alga</name>
    <name type="synonym">Ulothrix nitens</name>
    <dbReference type="NCBI Taxonomy" id="105231"/>
    <lineage>
        <taxon>Eukaryota</taxon>
        <taxon>Viridiplantae</taxon>
        <taxon>Streptophyta</taxon>
        <taxon>Klebsormidiophyceae</taxon>
        <taxon>Klebsormidiales</taxon>
        <taxon>Klebsormidiaceae</taxon>
        <taxon>Klebsormidium</taxon>
    </lineage>
</organism>
<evidence type="ECO:0000256" key="3">
    <source>
        <dbReference type="ARBA" id="ARBA00022827"/>
    </source>
</evidence>
<accession>A0A1Y1HLJ5</accession>